<evidence type="ECO:0000313" key="1">
    <source>
        <dbReference type="EMBL" id="KIY68757.1"/>
    </source>
</evidence>
<evidence type="ECO:0000313" key="2">
    <source>
        <dbReference type="Proteomes" id="UP000054007"/>
    </source>
</evidence>
<dbReference type="Proteomes" id="UP000054007">
    <property type="component" value="Unassembled WGS sequence"/>
</dbReference>
<dbReference type="OrthoDB" id="3164835at2759"/>
<keyword evidence="2" id="KW-1185">Reference proteome</keyword>
<reference evidence="1 2" key="1">
    <citation type="journal article" date="2015" name="Fungal Genet. Biol.">
        <title>Evolution of novel wood decay mechanisms in Agaricales revealed by the genome sequences of Fistulina hepatica and Cylindrobasidium torrendii.</title>
        <authorList>
            <person name="Floudas D."/>
            <person name="Held B.W."/>
            <person name="Riley R."/>
            <person name="Nagy L.G."/>
            <person name="Koehler G."/>
            <person name="Ransdell A.S."/>
            <person name="Younus H."/>
            <person name="Chow J."/>
            <person name="Chiniquy J."/>
            <person name="Lipzen A."/>
            <person name="Tritt A."/>
            <person name="Sun H."/>
            <person name="Haridas S."/>
            <person name="LaButti K."/>
            <person name="Ohm R.A."/>
            <person name="Kues U."/>
            <person name="Blanchette R.A."/>
            <person name="Grigoriev I.V."/>
            <person name="Minto R.E."/>
            <person name="Hibbett D.S."/>
        </authorList>
    </citation>
    <scope>NUCLEOTIDE SEQUENCE [LARGE SCALE GENOMIC DNA]</scope>
    <source>
        <strain evidence="1 2">FP15055 ss-10</strain>
    </source>
</reference>
<dbReference type="AlphaFoldDB" id="A0A0D7BDZ8"/>
<proteinExistence type="predicted"/>
<gene>
    <name evidence="1" type="ORF">CYLTODRAFT_453219</name>
</gene>
<organism evidence="1 2">
    <name type="scientific">Cylindrobasidium torrendii FP15055 ss-10</name>
    <dbReference type="NCBI Taxonomy" id="1314674"/>
    <lineage>
        <taxon>Eukaryota</taxon>
        <taxon>Fungi</taxon>
        <taxon>Dikarya</taxon>
        <taxon>Basidiomycota</taxon>
        <taxon>Agaricomycotina</taxon>
        <taxon>Agaricomycetes</taxon>
        <taxon>Agaricomycetidae</taxon>
        <taxon>Agaricales</taxon>
        <taxon>Marasmiineae</taxon>
        <taxon>Physalacriaceae</taxon>
        <taxon>Cylindrobasidium</taxon>
    </lineage>
</organism>
<accession>A0A0D7BDZ8</accession>
<sequence length="193" mass="21523">MKASPVCIFSLACAFKLYDIARDAARQALHIPMEEWPFTSHDLEAMPSGAYHDLVQYYLRCGNAAYTAANIHLSTSGECAGCKTSLNVDRGGLALGSMFIHIRSDHAARHQYLVDFGCMLGVREMYRRQPTGSGVPFPRDVFDVILKKMVPLCRDQDYKWAVSHARLSNAIENMQKEIDQAVDEVSFSLTTIG</sequence>
<protein>
    <submittedName>
        <fullName evidence="1">Uncharacterized protein</fullName>
    </submittedName>
</protein>
<dbReference type="EMBL" id="KN880496">
    <property type="protein sequence ID" value="KIY68757.1"/>
    <property type="molecule type" value="Genomic_DNA"/>
</dbReference>
<name>A0A0D7BDZ8_9AGAR</name>